<dbReference type="Pfam" id="PF00651">
    <property type="entry name" value="BTB"/>
    <property type="match status" value="1"/>
</dbReference>
<name>A0A6J2YZ11_SITOR</name>
<dbReference type="Gene3D" id="3.30.710.10">
    <property type="entry name" value="Potassium Channel Kv1.1, Chain A"/>
    <property type="match status" value="1"/>
</dbReference>
<dbReference type="RefSeq" id="XP_030768060.1">
    <property type="nucleotide sequence ID" value="XM_030912200.1"/>
</dbReference>
<dbReference type="InterPro" id="IPR011333">
    <property type="entry name" value="SKP1/BTB/POZ_sf"/>
</dbReference>
<evidence type="ECO:0000259" key="5">
    <source>
        <dbReference type="PROSITE" id="PS50097"/>
    </source>
</evidence>
<dbReference type="Gene3D" id="3.30.160.60">
    <property type="entry name" value="Classic Zinc Finger"/>
    <property type="match status" value="1"/>
</dbReference>
<dbReference type="SMART" id="SM00355">
    <property type="entry name" value="ZnF_C2H2"/>
    <property type="match status" value="2"/>
</dbReference>
<feature type="compositionally biased region" description="Polar residues" evidence="4">
    <location>
        <begin position="210"/>
        <end position="230"/>
    </location>
</feature>
<dbReference type="GeneID" id="115891659"/>
<dbReference type="InterPro" id="IPR051095">
    <property type="entry name" value="Dros_DevTransReg"/>
</dbReference>
<evidence type="ECO:0000313" key="7">
    <source>
        <dbReference type="Proteomes" id="UP000504635"/>
    </source>
</evidence>
<dbReference type="GO" id="GO:0048666">
    <property type="term" value="P:neuron development"/>
    <property type="evidence" value="ECO:0007669"/>
    <property type="project" value="UniProtKB-ARBA"/>
</dbReference>
<dbReference type="PROSITE" id="PS50097">
    <property type="entry name" value="BTB"/>
    <property type="match status" value="1"/>
</dbReference>
<dbReference type="GO" id="GO:0048513">
    <property type="term" value="P:animal organ development"/>
    <property type="evidence" value="ECO:0007669"/>
    <property type="project" value="UniProtKB-ARBA"/>
</dbReference>
<dbReference type="SUPFAM" id="SSF57667">
    <property type="entry name" value="beta-beta-alpha zinc fingers"/>
    <property type="match status" value="1"/>
</dbReference>
<proteinExistence type="predicted"/>
<feature type="region of interest" description="Disordered" evidence="4">
    <location>
        <begin position="198"/>
        <end position="235"/>
    </location>
</feature>
<feature type="domain" description="C2H2-type" evidence="6">
    <location>
        <begin position="257"/>
        <end position="284"/>
    </location>
</feature>
<dbReference type="PANTHER" id="PTHR23110:SF99">
    <property type="entry name" value="BROAD-COMPLEX CORE PROTEIN ISOFORM 6"/>
    <property type="match status" value="1"/>
</dbReference>
<dbReference type="InterPro" id="IPR013087">
    <property type="entry name" value="Znf_C2H2_type"/>
</dbReference>
<evidence type="ECO:0000313" key="8">
    <source>
        <dbReference type="RefSeq" id="XP_030768060.1"/>
    </source>
</evidence>
<keyword evidence="3" id="KW-0479">Metal-binding</keyword>
<keyword evidence="3" id="KW-0863">Zinc-finger</keyword>
<comment type="subcellular location">
    <subcellularLocation>
        <location evidence="1">Nucleus</location>
    </subcellularLocation>
</comment>
<dbReference type="GO" id="GO:0003006">
    <property type="term" value="P:developmental process involved in reproduction"/>
    <property type="evidence" value="ECO:0007669"/>
    <property type="project" value="UniProtKB-ARBA"/>
</dbReference>
<keyword evidence="7" id="KW-1185">Reference proteome</keyword>
<dbReference type="GO" id="GO:0005634">
    <property type="term" value="C:nucleus"/>
    <property type="evidence" value="ECO:0007669"/>
    <property type="project" value="UniProtKB-SubCell"/>
</dbReference>
<dbReference type="CDD" id="cd18315">
    <property type="entry name" value="BTB_POZ_BAB-like"/>
    <property type="match status" value="1"/>
</dbReference>
<feature type="domain" description="BTB" evidence="5">
    <location>
        <begin position="53"/>
        <end position="119"/>
    </location>
</feature>
<dbReference type="OrthoDB" id="6425912at2759"/>
<protein>
    <submittedName>
        <fullName evidence="8">Protein tramtrack, beta isoform-like</fullName>
    </submittedName>
</protein>
<evidence type="ECO:0000256" key="1">
    <source>
        <dbReference type="ARBA" id="ARBA00004123"/>
    </source>
</evidence>
<dbReference type="GO" id="GO:0008270">
    <property type="term" value="F:zinc ion binding"/>
    <property type="evidence" value="ECO:0007669"/>
    <property type="project" value="UniProtKB-KW"/>
</dbReference>
<sequence>MRPSSQYAGFSLIMHTDHHVNAAMTDQFVLKWHYHETTLIQNLPYLLENDILSDVTISVGAQHIKAHKIILAMCSVYFLQLFQEMKHTQHPVVVLHNASIEDVRAMLAFIYRGQCVVSKDQLPNLLSVAKLLKIQGLCDMKVPEKDVSAESIPSSDRSSTKRTEPVPDATSLEEPSESSSYVPSSITFKRHSSGYSTAINLSTDSKRPRLSSSPTWEKNQRVTPENTSPCTPEDVVPSYPIPSAKKQASPKDTSETCKCFLCGKYLSNQYNLRVHMETHEEAYHACQSCPHVSRSRDALRKHVSYRHPEEYLTRKRKKTDNI</sequence>
<evidence type="ECO:0000256" key="2">
    <source>
        <dbReference type="ARBA" id="ARBA00023242"/>
    </source>
</evidence>
<dbReference type="InterPro" id="IPR036236">
    <property type="entry name" value="Znf_C2H2_sf"/>
</dbReference>
<dbReference type="PROSITE" id="PS50157">
    <property type="entry name" value="ZINC_FINGER_C2H2_2"/>
    <property type="match status" value="1"/>
</dbReference>
<dbReference type="KEGG" id="soy:115891659"/>
<keyword evidence="3" id="KW-0862">Zinc</keyword>
<evidence type="ECO:0000259" key="6">
    <source>
        <dbReference type="PROSITE" id="PS50157"/>
    </source>
</evidence>
<dbReference type="PROSITE" id="PS00028">
    <property type="entry name" value="ZINC_FINGER_C2H2_1"/>
    <property type="match status" value="1"/>
</dbReference>
<dbReference type="InParanoid" id="A0A6J2YZ11"/>
<dbReference type="SMART" id="SM00225">
    <property type="entry name" value="BTB"/>
    <property type="match status" value="1"/>
</dbReference>
<keyword evidence="2" id="KW-0539">Nucleus</keyword>
<dbReference type="PANTHER" id="PTHR23110">
    <property type="entry name" value="BTB DOMAIN TRANSCRIPTION FACTOR"/>
    <property type="match status" value="1"/>
</dbReference>
<evidence type="ECO:0000256" key="3">
    <source>
        <dbReference type="PROSITE-ProRule" id="PRU00042"/>
    </source>
</evidence>
<gene>
    <name evidence="8" type="primary">LOC115891659</name>
</gene>
<reference evidence="8" key="1">
    <citation type="submission" date="2025-08" db="UniProtKB">
        <authorList>
            <consortium name="RefSeq"/>
        </authorList>
    </citation>
    <scope>IDENTIFICATION</scope>
    <source>
        <tissue evidence="8">Gonads</tissue>
    </source>
</reference>
<dbReference type="Proteomes" id="UP000504635">
    <property type="component" value="Unplaced"/>
</dbReference>
<dbReference type="SUPFAM" id="SSF54695">
    <property type="entry name" value="POZ domain"/>
    <property type="match status" value="1"/>
</dbReference>
<dbReference type="GO" id="GO:0006357">
    <property type="term" value="P:regulation of transcription by RNA polymerase II"/>
    <property type="evidence" value="ECO:0007669"/>
    <property type="project" value="TreeGrafter"/>
</dbReference>
<accession>A0A6J2YZ11</accession>
<feature type="region of interest" description="Disordered" evidence="4">
    <location>
        <begin position="145"/>
        <end position="184"/>
    </location>
</feature>
<evidence type="ECO:0000256" key="4">
    <source>
        <dbReference type="SAM" id="MobiDB-lite"/>
    </source>
</evidence>
<dbReference type="FunCoup" id="A0A6J2YZ11">
    <property type="interactions" value="89"/>
</dbReference>
<dbReference type="InterPro" id="IPR000210">
    <property type="entry name" value="BTB/POZ_dom"/>
</dbReference>
<dbReference type="AlphaFoldDB" id="A0A6J2YZ11"/>
<organism evidence="7 8">
    <name type="scientific">Sitophilus oryzae</name>
    <name type="common">Rice weevil</name>
    <name type="synonym">Curculio oryzae</name>
    <dbReference type="NCBI Taxonomy" id="7048"/>
    <lineage>
        <taxon>Eukaryota</taxon>
        <taxon>Metazoa</taxon>
        <taxon>Ecdysozoa</taxon>
        <taxon>Arthropoda</taxon>
        <taxon>Hexapoda</taxon>
        <taxon>Insecta</taxon>
        <taxon>Pterygota</taxon>
        <taxon>Neoptera</taxon>
        <taxon>Endopterygota</taxon>
        <taxon>Coleoptera</taxon>
        <taxon>Polyphaga</taxon>
        <taxon>Cucujiformia</taxon>
        <taxon>Curculionidae</taxon>
        <taxon>Dryophthorinae</taxon>
        <taxon>Sitophilus</taxon>
    </lineage>
</organism>